<protein>
    <submittedName>
        <fullName evidence="2">Uncharacterized protein</fullName>
    </submittedName>
</protein>
<comment type="caution">
    <text evidence="2">The sequence shown here is derived from an EMBL/GenBank/DDBJ whole genome shotgun (WGS) entry which is preliminary data.</text>
</comment>
<feature type="signal peptide" evidence="1">
    <location>
        <begin position="1"/>
        <end position="32"/>
    </location>
</feature>
<name>A0AAV4XM44_CAEEX</name>
<proteinExistence type="predicted"/>
<gene>
    <name evidence="2" type="primary">AVEN_52461_1</name>
    <name evidence="2" type="ORF">CEXT_684451</name>
</gene>
<reference evidence="2 3" key="1">
    <citation type="submission" date="2021-06" db="EMBL/GenBank/DDBJ databases">
        <title>Caerostris extrusa draft genome.</title>
        <authorList>
            <person name="Kono N."/>
            <person name="Arakawa K."/>
        </authorList>
    </citation>
    <scope>NUCLEOTIDE SEQUENCE [LARGE SCALE GENOMIC DNA]</scope>
</reference>
<dbReference type="Proteomes" id="UP001054945">
    <property type="component" value="Unassembled WGS sequence"/>
</dbReference>
<sequence length="129" mass="14612">MLSKVTQIGKVLLFAILSAQLMFWNFKNCTRGESTSPETSTGGTTTPIACPANHYREWCPEDMPCCFFDGKNHTCRRAQKEGERCTLNSLGYNTEACFCKEGLFCIENECTSKKPERRNSVVYSPMMKK</sequence>
<accession>A0AAV4XM44</accession>
<organism evidence="2 3">
    <name type="scientific">Caerostris extrusa</name>
    <name type="common">Bark spider</name>
    <name type="synonym">Caerostris bankana</name>
    <dbReference type="NCBI Taxonomy" id="172846"/>
    <lineage>
        <taxon>Eukaryota</taxon>
        <taxon>Metazoa</taxon>
        <taxon>Ecdysozoa</taxon>
        <taxon>Arthropoda</taxon>
        <taxon>Chelicerata</taxon>
        <taxon>Arachnida</taxon>
        <taxon>Araneae</taxon>
        <taxon>Araneomorphae</taxon>
        <taxon>Entelegynae</taxon>
        <taxon>Araneoidea</taxon>
        <taxon>Araneidae</taxon>
        <taxon>Caerostris</taxon>
    </lineage>
</organism>
<keyword evidence="3" id="KW-1185">Reference proteome</keyword>
<evidence type="ECO:0000313" key="2">
    <source>
        <dbReference type="EMBL" id="GIY96231.1"/>
    </source>
</evidence>
<feature type="chain" id="PRO_5043932574" evidence="1">
    <location>
        <begin position="33"/>
        <end position="129"/>
    </location>
</feature>
<evidence type="ECO:0000256" key="1">
    <source>
        <dbReference type="SAM" id="SignalP"/>
    </source>
</evidence>
<evidence type="ECO:0000313" key="3">
    <source>
        <dbReference type="Proteomes" id="UP001054945"/>
    </source>
</evidence>
<dbReference type="EMBL" id="BPLR01018021">
    <property type="protein sequence ID" value="GIY96231.1"/>
    <property type="molecule type" value="Genomic_DNA"/>
</dbReference>
<keyword evidence="1" id="KW-0732">Signal</keyword>
<dbReference type="AlphaFoldDB" id="A0AAV4XM44"/>